<accession>A0ABW1IZA0</accession>
<sequence>MASIARHPDGQWRAKHIEAAPSGALQLPCDRCCEITRLVAVAGQLLCPACREGQVHAQQ</sequence>
<keyword evidence="2" id="KW-1185">Reference proteome</keyword>
<proteinExistence type="predicted"/>
<dbReference type="Proteomes" id="UP001596302">
    <property type="component" value="Unassembled WGS sequence"/>
</dbReference>
<comment type="caution">
    <text evidence="1">The sequence shown here is derived from an EMBL/GenBank/DDBJ whole genome shotgun (WGS) entry which is preliminary data.</text>
</comment>
<gene>
    <name evidence="1" type="ORF">ACFQE5_04805</name>
</gene>
<evidence type="ECO:0000313" key="1">
    <source>
        <dbReference type="EMBL" id="MFC5993535.1"/>
    </source>
</evidence>
<evidence type="ECO:0000313" key="2">
    <source>
        <dbReference type="Proteomes" id="UP001596302"/>
    </source>
</evidence>
<organism evidence="1 2">
    <name type="scientific">Pseudonocardia hispaniensis</name>
    <dbReference type="NCBI Taxonomy" id="904933"/>
    <lineage>
        <taxon>Bacteria</taxon>
        <taxon>Bacillati</taxon>
        <taxon>Actinomycetota</taxon>
        <taxon>Actinomycetes</taxon>
        <taxon>Pseudonocardiales</taxon>
        <taxon>Pseudonocardiaceae</taxon>
        <taxon>Pseudonocardia</taxon>
    </lineage>
</organism>
<dbReference type="RefSeq" id="WP_379583194.1">
    <property type="nucleotide sequence ID" value="NZ_JBHSQW010000009.1"/>
</dbReference>
<protein>
    <submittedName>
        <fullName evidence="1">Uncharacterized protein</fullName>
    </submittedName>
</protein>
<name>A0ABW1IZA0_9PSEU</name>
<dbReference type="EMBL" id="JBHSQW010000009">
    <property type="protein sequence ID" value="MFC5993535.1"/>
    <property type="molecule type" value="Genomic_DNA"/>
</dbReference>
<reference evidence="2" key="1">
    <citation type="journal article" date="2019" name="Int. J. Syst. Evol. Microbiol.">
        <title>The Global Catalogue of Microorganisms (GCM) 10K type strain sequencing project: providing services to taxonomists for standard genome sequencing and annotation.</title>
        <authorList>
            <consortium name="The Broad Institute Genomics Platform"/>
            <consortium name="The Broad Institute Genome Sequencing Center for Infectious Disease"/>
            <person name="Wu L."/>
            <person name="Ma J."/>
        </authorList>
    </citation>
    <scope>NUCLEOTIDE SEQUENCE [LARGE SCALE GENOMIC DNA]</scope>
    <source>
        <strain evidence="2">CCM 8391</strain>
    </source>
</reference>